<evidence type="ECO:0000313" key="2">
    <source>
        <dbReference type="EMBL" id="WAR25708.1"/>
    </source>
</evidence>
<proteinExistence type="predicted"/>
<sequence>MYTIGSKTVIMDCSSVVIGHSNIIVQNQDNSSEKRERHVDDMTKKLAGLQIVSTILERGNGTLGFSELEEEVGKELKMLGLEYFSKVSGWTLLDFLTLEKDRYKLHRNKKKRINAVTLREIYRKVPTSKMQSRSLEKPSFSEYESTHKTESANNSASRNTTEYMKSLDDKEEWTVVNTQRSGKRSAKPVSEKRNPDVTNDEADLFDSTFLQLPFEDFDPELFKTLISRGEDERTIYVESLNTYETDPLTFCVDITLSLTGWCFLRGRKEIKESRTDLEKDETEESNAWFKKVKETIKTNAKNLDTFLEYRTLTVIILWPENEKFVQFMNKFLTCLQYELTDSPKVLLVKDRNVPKTDEGLTPLKAMANDFGDNFHSFDIPFGEFCAQIARMMKTYGPENGFTLELPCAPDTRQVNTRVAIQEEKAAWLAENLEVLYLNAPFGSNIPDDKKLSEELTLFRKGGTINWSTMYNVNFEKAVIERDAQSQLKRQVQKRLQEFKLSDVPVEQRWPGM</sequence>
<accession>A0ABY7FU16</accession>
<keyword evidence="3" id="KW-1185">Reference proteome</keyword>
<feature type="region of interest" description="Disordered" evidence="1">
    <location>
        <begin position="177"/>
        <end position="198"/>
    </location>
</feature>
<protein>
    <submittedName>
        <fullName evidence="2">Uncharacterized protein</fullName>
    </submittedName>
</protein>
<evidence type="ECO:0000256" key="1">
    <source>
        <dbReference type="SAM" id="MobiDB-lite"/>
    </source>
</evidence>
<reference evidence="2" key="1">
    <citation type="submission" date="2022-11" db="EMBL/GenBank/DDBJ databases">
        <title>Centuries of genome instability and evolution in soft-shell clam transmissible cancer (bioRxiv).</title>
        <authorList>
            <person name="Hart S.F.M."/>
            <person name="Yonemitsu M.A."/>
            <person name="Giersch R.M."/>
            <person name="Beal B.F."/>
            <person name="Arriagada G."/>
            <person name="Davis B.W."/>
            <person name="Ostrander E.A."/>
            <person name="Goff S.P."/>
            <person name="Metzger M.J."/>
        </authorList>
    </citation>
    <scope>NUCLEOTIDE SEQUENCE</scope>
    <source>
        <strain evidence="2">MELC-2E11</strain>
        <tissue evidence="2">Siphon/mantle</tissue>
    </source>
</reference>
<dbReference type="Proteomes" id="UP001164746">
    <property type="component" value="Chromosome 14"/>
</dbReference>
<feature type="region of interest" description="Disordered" evidence="1">
    <location>
        <begin position="127"/>
        <end position="159"/>
    </location>
</feature>
<evidence type="ECO:0000313" key="3">
    <source>
        <dbReference type="Proteomes" id="UP001164746"/>
    </source>
</evidence>
<name>A0ABY7FU16_MYAAR</name>
<organism evidence="2 3">
    <name type="scientific">Mya arenaria</name>
    <name type="common">Soft-shell clam</name>
    <dbReference type="NCBI Taxonomy" id="6604"/>
    <lineage>
        <taxon>Eukaryota</taxon>
        <taxon>Metazoa</taxon>
        <taxon>Spiralia</taxon>
        <taxon>Lophotrochozoa</taxon>
        <taxon>Mollusca</taxon>
        <taxon>Bivalvia</taxon>
        <taxon>Autobranchia</taxon>
        <taxon>Heteroconchia</taxon>
        <taxon>Euheterodonta</taxon>
        <taxon>Imparidentia</taxon>
        <taxon>Neoheterodontei</taxon>
        <taxon>Myida</taxon>
        <taxon>Myoidea</taxon>
        <taxon>Myidae</taxon>
        <taxon>Mya</taxon>
    </lineage>
</organism>
<gene>
    <name evidence="2" type="ORF">MAR_011412</name>
</gene>
<dbReference type="EMBL" id="CP111025">
    <property type="protein sequence ID" value="WAR25708.1"/>
    <property type="molecule type" value="Genomic_DNA"/>
</dbReference>